<proteinExistence type="predicted"/>
<feature type="signal peptide" evidence="3">
    <location>
        <begin position="1"/>
        <end position="22"/>
    </location>
</feature>
<feature type="transmembrane region" description="Helical" evidence="2">
    <location>
        <begin position="248"/>
        <end position="267"/>
    </location>
</feature>
<sequence>MRRLLLLVLLLPMLLVPAIASAQDRALHWERYDYTVDVEPDGDLRFTERQVLVVDQGSFRTGSLGFRTGEFGRVRGVEVSENGEPYRRGADQPGTYTASDNGERFELNYVFRDPNARRHELTIVYTVAQALAASGDQAALDWDFFCSSEGCPRIDAGAVEVRMPAGTDGQSIEANVGGAPVRQTAAGATPRWELTEPVTAQALEMIAQFPRGVLLPNATFRGSGGAPAQNQPVPVQPGAPVGAQPGQVFDPISCMIVLFFVFFAFSVMRRSMARRPYVPHQSGFPPFGGGIGGGFGFPPQPRGRRRRGYGGWGGGGFGIPPIIPMPPIHPRPRQDLGGPFDSTPGQNQGGGGGMSWGDSGGGGSSWNDSSGGGSSWTNAGGGGSSWGGGGGNDGGSSGGGGGGGSDNSSRFG</sequence>
<dbReference type="InterPro" id="IPR018702">
    <property type="entry name" value="DUF2207"/>
</dbReference>
<reference evidence="5" key="1">
    <citation type="submission" date="2020-02" db="EMBL/GenBank/DDBJ databases">
        <authorList>
            <person name="Meier V. D."/>
        </authorList>
    </citation>
    <scope>NUCLEOTIDE SEQUENCE</scope>
    <source>
        <strain evidence="5">AVDCRST_MAG26</strain>
    </source>
</reference>
<evidence type="ECO:0000256" key="1">
    <source>
        <dbReference type="SAM" id="MobiDB-lite"/>
    </source>
</evidence>
<protein>
    <submittedName>
        <fullName evidence="5">Beta-propeller domains of methanol dehydrogenase type</fullName>
    </submittedName>
</protein>
<dbReference type="Pfam" id="PF09972">
    <property type="entry name" value="DUF2207"/>
    <property type="match status" value="1"/>
</dbReference>
<keyword evidence="2" id="KW-0812">Transmembrane</keyword>
<dbReference type="AlphaFoldDB" id="A0A6J4HVH9"/>
<evidence type="ECO:0000256" key="2">
    <source>
        <dbReference type="SAM" id="Phobius"/>
    </source>
</evidence>
<dbReference type="EMBL" id="CADCTK010000262">
    <property type="protein sequence ID" value="CAA9234580.1"/>
    <property type="molecule type" value="Genomic_DNA"/>
</dbReference>
<keyword evidence="3" id="KW-0732">Signal</keyword>
<evidence type="ECO:0000313" key="5">
    <source>
        <dbReference type="EMBL" id="CAA9234580.1"/>
    </source>
</evidence>
<evidence type="ECO:0000259" key="4">
    <source>
        <dbReference type="Pfam" id="PF09972"/>
    </source>
</evidence>
<feature type="domain" description="DUF2207" evidence="4">
    <location>
        <begin position="30"/>
        <end position="175"/>
    </location>
</feature>
<keyword evidence="2" id="KW-0472">Membrane</keyword>
<name>A0A6J4HVH9_9CHLR</name>
<organism evidence="5">
    <name type="scientific">uncultured Chloroflexia bacterium</name>
    <dbReference type="NCBI Taxonomy" id="1672391"/>
    <lineage>
        <taxon>Bacteria</taxon>
        <taxon>Bacillati</taxon>
        <taxon>Chloroflexota</taxon>
        <taxon>Chloroflexia</taxon>
        <taxon>environmental samples</taxon>
    </lineage>
</organism>
<keyword evidence="2" id="KW-1133">Transmembrane helix</keyword>
<accession>A0A6J4HVH9</accession>
<gene>
    <name evidence="5" type="ORF">AVDCRST_MAG26-1132</name>
</gene>
<feature type="chain" id="PRO_5026733399" evidence="3">
    <location>
        <begin position="23"/>
        <end position="412"/>
    </location>
</feature>
<evidence type="ECO:0000256" key="3">
    <source>
        <dbReference type="SAM" id="SignalP"/>
    </source>
</evidence>
<feature type="compositionally biased region" description="Gly residues" evidence="1">
    <location>
        <begin position="347"/>
        <end position="405"/>
    </location>
</feature>
<feature type="compositionally biased region" description="Gly residues" evidence="1">
    <location>
        <begin position="309"/>
        <end position="318"/>
    </location>
</feature>
<feature type="region of interest" description="Disordered" evidence="1">
    <location>
        <begin position="288"/>
        <end position="412"/>
    </location>
</feature>